<dbReference type="Proteomes" id="UP000050863">
    <property type="component" value="Unassembled WGS sequence"/>
</dbReference>
<dbReference type="InterPro" id="IPR029068">
    <property type="entry name" value="Glyas_Bleomycin-R_OHBP_Dase"/>
</dbReference>
<feature type="domain" description="VOC" evidence="1">
    <location>
        <begin position="4"/>
        <end position="121"/>
    </location>
</feature>
<dbReference type="InterPro" id="IPR004360">
    <property type="entry name" value="Glyas_Fos-R_dOase_dom"/>
</dbReference>
<dbReference type="Pfam" id="PF00903">
    <property type="entry name" value="Glyoxalase"/>
    <property type="match status" value="1"/>
</dbReference>
<sequence length="130" mass="14729">MAIDFNHTILSARDSKASAGFLAEMLGLPAPRRWGPFYMVTTNNDANLDYMNTESEIARQHYAFLVGDAEFDAILNRIRERNLPYWADPGQRKPGEVNDHDDGRGLYFEDLNGHLLEIITRPYGSGGWNP</sequence>
<reference evidence="2 3" key="1">
    <citation type="submission" date="2014-03" db="EMBL/GenBank/DDBJ databases">
        <title>Bradyrhizobium valentinum sp. nov., isolated from effective nodules of Lupinus mariae-josephae, a lupine endemic of basic-lime soils in Eastern Spain.</title>
        <authorList>
            <person name="Duran D."/>
            <person name="Rey L."/>
            <person name="Navarro A."/>
            <person name="Busquets A."/>
            <person name="Imperial J."/>
            <person name="Ruiz-Argueso T."/>
        </authorList>
    </citation>
    <scope>NUCLEOTIDE SEQUENCE [LARGE SCALE GENOMIC DNA]</scope>
    <source>
        <strain evidence="2 3">PAC68</strain>
    </source>
</reference>
<protein>
    <submittedName>
        <fullName evidence="2">Bleomycin resistance protein</fullName>
    </submittedName>
</protein>
<dbReference type="AlphaFoldDB" id="A0A0R3LTB3"/>
<dbReference type="STRING" id="280332.CQ12_14640"/>
<dbReference type="EMBL" id="LLXZ01000093">
    <property type="protein sequence ID" value="KRR08086.1"/>
    <property type="molecule type" value="Genomic_DNA"/>
</dbReference>
<gene>
    <name evidence="2" type="ORF">CQ12_14640</name>
</gene>
<dbReference type="OrthoDB" id="9798430at2"/>
<dbReference type="InterPro" id="IPR037523">
    <property type="entry name" value="VOC_core"/>
</dbReference>
<organism evidence="2 3">
    <name type="scientific">Bradyrhizobium jicamae</name>
    <dbReference type="NCBI Taxonomy" id="280332"/>
    <lineage>
        <taxon>Bacteria</taxon>
        <taxon>Pseudomonadati</taxon>
        <taxon>Pseudomonadota</taxon>
        <taxon>Alphaproteobacteria</taxon>
        <taxon>Hyphomicrobiales</taxon>
        <taxon>Nitrobacteraceae</taxon>
        <taxon>Bradyrhizobium</taxon>
    </lineage>
</organism>
<dbReference type="SUPFAM" id="SSF54593">
    <property type="entry name" value="Glyoxalase/Bleomycin resistance protein/Dihydroxybiphenyl dioxygenase"/>
    <property type="match status" value="1"/>
</dbReference>
<accession>A0A0R3LTB3</accession>
<name>A0A0R3LTB3_9BRAD</name>
<evidence type="ECO:0000313" key="3">
    <source>
        <dbReference type="Proteomes" id="UP000050863"/>
    </source>
</evidence>
<evidence type="ECO:0000313" key="2">
    <source>
        <dbReference type="EMBL" id="KRR08086.1"/>
    </source>
</evidence>
<dbReference type="PROSITE" id="PS51819">
    <property type="entry name" value="VOC"/>
    <property type="match status" value="1"/>
</dbReference>
<comment type="caution">
    <text evidence="2">The sequence shown here is derived from an EMBL/GenBank/DDBJ whole genome shotgun (WGS) entry which is preliminary data.</text>
</comment>
<dbReference type="CDD" id="cd08351">
    <property type="entry name" value="ChaP_like"/>
    <property type="match status" value="1"/>
</dbReference>
<keyword evidence="3" id="KW-1185">Reference proteome</keyword>
<proteinExistence type="predicted"/>
<dbReference type="RefSeq" id="WP_057836008.1">
    <property type="nucleotide sequence ID" value="NZ_LLXZ01000093.1"/>
</dbReference>
<dbReference type="Gene3D" id="3.10.180.10">
    <property type="entry name" value="2,3-Dihydroxybiphenyl 1,2-Dioxygenase, domain 1"/>
    <property type="match status" value="1"/>
</dbReference>
<evidence type="ECO:0000259" key="1">
    <source>
        <dbReference type="PROSITE" id="PS51819"/>
    </source>
</evidence>